<proteinExistence type="predicted"/>
<dbReference type="PANTHER" id="PTHR24166">
    <property type="entry name" value="ROLLING PEBBLES, ISOFORM B"/>
    <property type="match status" value="1"/>
</dbReference>
<dbReference type="eggNOG" id="KOG0504">
    <property type="taxonomic scope" value="Eukaryota"/>
</dbReference>
<dbReference type="GeneID" id="8245709"/>
<keyword evidence="5" id="KW-1185">Reference proteome</keyword>
<sequence>MEAGEDGSELIGQLAALMEQLTRGGGLEGIPQELVEAQRADRRRQKEIEDRRVAEAASAAANAPPERVWLDAVMPSISCLSCIDEMLHTGEDLCPRCRREGRTGGGDLPLVVKVAVLYQAADWNRRETISRILETDVDVDQVSAQDGDGRTALMVAASSGSLDACRELIRRGASARAMDAEGLTPLLHACWGRSPGCVKELLESAGADPNQADFCGETPVMVAARLGDVESLNLLISHGCDLSLRDENDWDALGKAKARGGGDRG</sequence>
<dbReference type="AlphaFoldDB" id="C1FF92"/>
<evidence type="ECO:0000313" key="4">
    <source>
        <dbReference type="EMBL" id="ACO69040.1"/>
    </source>
</evidence>
<gene>
    <name evidence="4" type="ORF">MICPUN_60434</name>
</gene>
<evidence type="ECO:0000256" key="1">
    <source>
        <dbReference type="ARBA" id="ARBA00022737"/>
    </source>
</evidence>
<dbReference type="InterPro" id="IPR050889">
    <property type="entry name" value="Dendritic_Spine_Reg/Scaffold"/>
</dbReference>
<dbReference type="RefSeq" id="XP_002507782.1">
    <property type="nucleotide sequence ID" value="XM_002507736.1"/>
</dbReference>
<evidence type="ECO:0000256" key="2">
    <source>
        <dbReference type="ARBA" id="ARBA00023043"/>
    </source>
</evidence>
<keyword evidence="1" id="KW-0677">Repeat</keyword>
<feature type="repeat" description="ANK" evidence="3">
    <location>
        <begin position="148"/>
        <end position="180"/>
    </location>
</feature>
<dbReference type="STRING" id="296587.C1FF92"/>
<dbReference type="Proteomes" id="UP000002009">
    <property type="component" value="Chromosome 8"/>
</dbReference>
<dbReference type="EMBL" id="CP001575">
    <property type="protein sequence ID" value="ACO69040.1"/>
    <property type="molecule type" value="Genomic_DNA"/>
</dbReference>
<dbReference type="PROSITE" id="PS50297">
    <property type="entry name" value="ANK_REP_REGION"/>
    <property type="match status" value="2"/>
</dbReference>
<keyword evidence="2 3" id="KW-0040">ANK repeat</keyword>
<dbReference type="Pfam" id="PF12796">
    <property type="entry name" value="Ank_2"/>
    <property type="match status" value="1"/>
</dbReference>
<dbReference type="SUPFAM" id="SSF48403">
    <property type="entry name" value="Ankyrin repeat"/>
    <property type="match status" value="1"/>
</dbReference>
<dbReference type="InParanoid" id="C1FF92"/>
<dbReference type="PANTHER" id="PTHR24166:SF48">
    <property type="entry name" value="PROTEIN VAPYRIN"/>
    <property type="match status" value="1"/>
</dbReference>
<dbReference type="KEGG" id="mis:MICPUN_60434"/>
<dbReference type="InterPro" id="IPR036770">
    <property type="entry name" value="Ankyrin_rpt-contain_sf"/>
</dbReference>
<organism evidence="4 5">
    <name type="scientific">Micromonas commoda (strain RCC299 / NOUM17 / CCMP2709)</name>
    <name type="common">Picoplanktonic green alga</name>
    <dbReference type="NCBI Taxonomy" id="296587"/>
    <lineage>
        <taxon>Eukaryota</taxon>
        <taxon>Viridiplantae</taxon>
        <taxon>Chlorophyta</taxon>
        <taxon>Mamiellophyceae</taxon>
        <taxon>Mamiellales</taxon>
        <taxon>Mamiellaceae</taxon>
        <taxon>Micromonas</taxon>
    </lineage>
</organism>
<dbReference type="InterPro" id="IPR002110">
    <property type="entry name" value="Ankyrin_rpt"/>
</dbReference>
<feature type="repeat" description="ANK" evidence="3">
    <location>
        <begin position="215"/>
        <end position="247"/>
    </location>
</feature>
<dbReference type="PROSITE" id="PS50088">
    <property type="entry name" value="ANK_REPEAT"/>
    <property type="match status" value="2"/>
</dbReference>
<dbReference type="Pfam" id="PF00023">
    <property type="entry name" value="Ank"/>
    <property type="match status" value="1"/>
</dbReference>
<accession>C1FF92</accession>
<reference evidence="4 5" key="1">
    <citation type="journal article" date="2009" name="Science">
        <title>Green evolution and dynamic adaptations revealed by genomes of the marine picoeukaryotes Micromonas.</title>
        <authorList>
            <person name="Worden A.Z."/>
            <person name="Lee J.H."/>
            <person name="Mock T."/>
            <person name="Rouze P."/>
            <person name="Simmons M.P."/>
            <person name="Aerts A.L."/>
            <person name="Allen A.E."/>
            <person name="Cuvelier M.L."/>
            <person name="Derelle E."/>
            <person name="Everett M.V."/>
            <person name="Foulon E."/>
            <person name="Grimwood J."/>
            <person name="Gundlach H."/>
            <person name="Henrissat B."/>
            <person name="Napoli C."/>
            <person name="McDonald S.M."/>
            <person name="Parker M.S."/>
            <person name="Rombauts S."/>
            <person name="Salamov A."/>
            <person name="Von Dassow P."/>
            <person name="Badger J.H."/>
            <person name="Coutinho P.M."/>
            <person name="Demir E."/>
            <person name="Dubchak I."/>
            <person name="Gentemann C."/>
            <person name="Eikrem W."/>
            <person name="Gready J.E."/>
            <person name="John U."/>
            <person name="Lanier W."/>
            <person name="Lindquist E.A."/>
            <person name="Lucas S."/>
            <person name="Mayer K.F."/>
            <person name="Moreau H."/>
            <person name="Not F."/>
            <person name="Otillar R."/>
            <person name="Panaud O."/>
            <person name="Pangilinan J."/>
            <person name="Paulsen I."/>
            <person name="Piegu B."/>
            <person name="Poliakov A."/>
            <person name="Robbens S."/>
            <person name="Schmutz J."/>
            <person name="Toulza E."/>
            <person name="Wyss T."/>
            <person name="Zelensky A."/>
            <person name="Zhou K."/>
            <person name="Armbrust E.V."/>
            <person name="Bhattacharya D."/>
            <person name="Goodenough U.W."/>
            <person name="Van de Peer Y."/>
            <person name="Grigoriev I.V."/>
        </authorList>
    </citation>
    <scope>NUCLEOTIDE SEQUENCE [LARGE SCALE GENOMIC DNA]</scope>
    <source>
        <strain evidence="5">RCC299 / NOUM17</strain>
    </source>
</reference>
<evidence type="ECO:0000313" key="5">
    <source>
        <dbReference type="Proteomes" id="UP000002009"/>
    </source>
</evidence>
<name>C1FF92_MICCC</name>
<dbReference type="SMART" id="SM00248">
    <property type="entry name" value="ANK"/>
    <property type="match status" value="4"/>
</dbReference>
<dbReference type="Gene3D" id="1.25.40.20">
    <property type="entry name" value="Ankyrin repeat-containing domain"/>
    <property type="match status" value="2"/>
</dbReference>
<evidence type="ECO:0000256" key="3">
    <source>
        <dbReference type="PROSITE-ProRule" id="PRU00023"/>
    </source>
</evidence>
<protein>
    <submittedName>
        <fullName evidence="4">Uncharacterized protein</fullName>
    </submittedName>
</protein>
<dbReference type="OrthoDB" id="539213at2759"/>